<name>A0A6C0AEC8_9ZZZZ</name>
<evidence type="ECO:0000313" key="2">
    <source>
        <dbReference type="EMBL" id="QHS78042.1"/>
    </source>
</evidence>
<sequence length="337" mass="38952">MIVKFTSDSVISRLLVLEDEATLLEDTLMEKHSILRAGTYFTGLTELNGMLIQPDTTFPVDIILQHDYTVNSVIKAATDSSFTCGTSFVRGQYIASVGDIYISSGSYIIIDISDCDEFSDCICPTGPLPDDPCDNSCDDSCDENSVCSRKISPNNVIKLIGKIVDENKIEREILQENTRLKLKIQKDYFKKIIHRIKNRQNDCSEDISCLIEEYLPNEPSSCEGKRIYQKILRRLEILKKYLNHQNKLQKRNEDFEDNVIKLKKIYDERKASFDTYPRSQRNNPNFSLNYDNSLKEIKKEIYKLLENLRNNDSLIEENDRKISDLKEDIENLKNEID</sequence>
<reference evidence="2" key="1">
    <citation type="journal article" date="2020" name="Nature">
        <title>Giant virus diversity and host interactions through global metagenomics.</title>
        <authorList>
            <person name="Schulz F."/>
            <person name="Roux S."/>
            <person name="Paez-Espino D."/>
            <person name="Jungbluth S."/>
            <person name="Walsh D.A."/>
            <person name="Denef V.J."/>
            <person name="McMahon K.D."/>
            <person name="Konstantinidis K.T."/>
            <person name="Eloe-Fadrosh E.A."/>
            <person name="Kyrpides N.C."/>
            <person name="Woyke T."/>
        </authorList>
    </citation>
    <scope>NUCLEOTIDE SEQUENCE</scope>
    <source>
        <strain evidence="2">GVMAG-S-1021933-23</strain>
    </source>
</reference>
<dbReference type="AlphaFoldDB" id="A0A6C0AEC8"/>
<protein>
    <submittedName>
        <fullName evidence="2">Uncharacterized protein</fullName>
    </submittedName>
</protein>
<feature type="coiled-coil region" evidence="1">
    <location>
        <begin position="238"/>
        <end position="265"/>
    </location>
</feature>
<dbReference type="EMBL" id="MN740594">
    <property type="protein sequence ID" value="QHS78042.1"/>
    <property type="molecule type" value="Genomic_DNA"/>
</dbReference>
<organism evidence="2">
    <name type="scientific">viral metagenome</name>
    <dbReference type="NCBI Taxonomy" id="1070528"/>
    <lineage>
        <taxon>unclassified sequences</taxon>
        <taxon>metagenomes</taxon>
        <taxon>organismal metagenomes</taxon>
    </lineage>
</organism>
<evidence type="ECO:0000256" key="1">
    <source>
        <dbReference type="SAM" id="Coils"/>
    </source>
</evidence>
<keyword evidence="1" id="KW-0175">Coiled coil</keyword>
<proteinExistence type="predicted"/>
<accession>A0A6C0AEC8</accession>